<gene>
    <name evidence="1" type="ORF">E5K02_19235</name>
</gene>
<evidence type="ECO:0000313" key="2">
    <source>
        <dbReference type="Proteomes" id="UP000298471"/>
    </source>
</evidence>
<comment type="caution">
    <text evidence="1">The sequence shown here is derived from an EMBL/GenBank/DDBJ whole genome shotgun (WGS) entry which is preliminary data.</text>
</comment>
<dbReference type="OrthoDB" id="884847at2"/>
<keyword evidence="2" id="KW-1185">Reference proteome</keyword>
<dbReference type="AlphaFoldDB" id="A0A4Z0PZX1"/>
<name>A0A4Z0PZX1_9BACT</name>
<reference evidence="1 2" key="1">
    <citation type="submission" date="2019-04" db="EMBL/GenBank/DDBJ databases">
        <authorList>
            <person name="Feng G."/>
            <person name="Zhang J."/>
            <person name="Zhu H."/>
        </authorList>
    </citation>
    <scope>NUCLEOTIDE SEQUENCE [LARGE SCALE GENOMIC DNA]</scope>
    <source>
        <strain evidence="1 2">9PBR-1</strain>
    </source>
</reference>
<evidence type="ECO:0008006" key="3">
    <source>
        <dbReference type="Google" id="ProtNLM"/>
    </source>
</evidence>
<dbReference type="PROSITE" id="PS51257">
    <property type="entry name" value="PROKAR_LIPOPROTEIN"/>
    <property type="match status" value="1"/>
</dbReference>
<accession>A0A4Z0PZX1</accession>
<dbReference type="RefSeq" id="WP_135396932.1">
    <property type="nucleotide sequence ID" value="NZ_SRMB01000004.1"/>
</dbReference>
<sequence length="147" mass="16494">MRKPCFVPLLLLLAACTSPEPVRLQVVNDSQEKAVAIVVRCDGATVLDTVVAKFRTGADRLIRHLPLQPGLHRIEAEARGQRTRLDTTITTVGTNVLGLTFRFDSLAARVQTTYYADGAEGEVTFPAFYVRRSFRLYQYQARDPQRL</sequence>
<dbReference type="Proteomes" id="UP000298471">
    <property type="component" value="Unassembled WGS sequence"/>
</dbReference>
<dbReference type="EMBL" id="SRMB01000004">
    <property type="protein sequence ID" value="TGE23330.1"/>
    <property type="molecule type" value="Genomic_DNA"/>
</dbReference>
<protein>
    <recommendedName>
        <fullName evidence="3">Lipoprotein</fullName>
    </recommendedName>
</protein>
<organism evidence="1 2">
    <name type="scientific">Hymenobacter metallicola</name>
    <dbReference type="NCBI Taxonomy" id="2563114"/>
    <lineage>
        <taxon>Bacteria</taxon>
        <taxon>Pseudomonadati</taxon>
        <taxon>Bacteroidota</taxon>
        <taxon>Cytophagia</taxon>
        <taxon>Cytophagales</taxon>
        <taxon>Hymenobacteraceae</taxon>
        <taxon>Hymenobacter</taxon>
    </lineage>
</organism>
<evidence type="ECO:0000313" key="1">
    <source>
        <dbReference type="EMBL" id="TGE23330.1"/>
    </source>
</evidence>
<proteinExistence type="predicted"/>